<accession>A0A9E7BZS8</accession>
<dbReference type="AlphaFoldDB" id="A0A9E7BZS8"/>
<dbReference type="EMBL" id="CP087164">
    <property type="protein sequence ID" value="UGS35685.1"/>
    <property type="molecule type" value="Genomic_DNA"/>
</dbReference>
<dbReference type="KEGG" id="sbae:DSM104329_02080"/>
<sequence>MQTLRFEHLLTRASGVATSRRPVRAAIQAPVSPALQLVQQQAHTDWFSQPPSEFTRASDN</sequence>
<reference evidence="1" key="1">
    <citation type="journal article" date="2022" name="Int. J. Syst. Evol. Microbiol.">
        <title>Pseudomonas aegrilactucae sp. nov. and Pseudomonas morbosilactucae sp. nov., pathogens causing bacterial rot of lettuce in Japan.</title>
        <authorList>
            <person name="Sawada H."/>
            <person name="Fujikawa T."/>
            <person name="Satou M."/>
        </authorList>
    </citation>
    <scope>NUCLEOTIDE SEQUENCE</scope>
    <source>
        <strain evidence="1">0166_1</strain>
    </source>
</reference>
<protein>
    <submittedName>
        <fullName evidence="1">Uncharacterized protein</fullName>
    </submittedName>
</protein>
<proteinExistence type="predicted"/>
<name>A0A9E7BZS8_9ACTN</name>
<dbReference type="Proteomes" id="UP001162834">
    <property type="component" value="Chromosome"/>
</dbReference>
<organism evidence="1 2">
    <name type="scientific">Capillimicrobium parvum</name>
    <dbReference type="NCBI Taxonomy" id="2884022"/>
    <lineage>
        <taxon>Bacteria</taxon>
        <taxon>Bacillati</taxon>
        <taxon>Actinomycetota</taxon>
        <taxon>Thermoleophilia</taxon>
        <taxon>Solirubrobacterales</taxon>
        <taxon>Capillimicrobiaceae</taxon>
        <taxon>Capillimicrobium</taxon>
    </lineage>
</organism>
<dbReference type="RefSeq" id="WP_259315367.1">
    <property type="nucleotide sequence ID" value="NZ_CP087164.1"/>
</dbReference>
<evidence type="ECO:0000313" key="1">
    <source>
        <dbReference type="EMBL" id="UGS35685.1"/>
    </source>
</evidence>
<keyword evidence="2" id="KW-1185">Reference proteome</keyword>
<evidence type="ECO:0000313" key="2">
    <source>
        <dbReference type="Proteomes" id="UP001162834"/>
    </source>
</evidence>
<gene>
    <name evidence="1" type="ORF">DSM104329_02080</name>
</gene>